<keyword evidence="2" id="KW-0223">Dioxygenase</keyword>
<dbReference type="Pfam" id="PF18029">
    <property type="entry name" value="Glyoxalase_6"/>
    <property type="match status" value="1"/>
</dbReference>
<keyword evidence="2" id="KW-0560">Oxidoreductase</keyword>
<organism evidence="2 3">
    <name type="scientific">Pseudosporangium ferrugineum</name>
    <dbReference type="NCBI Taxonomy" id="439699"/>
    <lineage>
        <taxon>Bacteria</taxon>
        <taxon>Bacillati</taxon>
        <taxon>Actinomycetota</taxon>
        <taxon>Actinomycetes</taxon>
        <taxon>Micromonosporales</taxon>
        <taxon>Micromonosporaceae</taxon>
        <taxon>Pseudosporangium</taxon>
    </lineage>
</organism>
<dbReference type="InterPro" id="IPR041581">
    <property type="entry name" value="Glyoxalase_6"/>
</dbReference>
<evidence type="ECO:0000313" key="2">
    <source>
        <dbReference type="EMBL" id="PRY13085.1"/>
    </source>
</evidence>
<protein>
    <submittedName>
        <fullName evidence="2">Catechol 2,3-dioxygenase-like lactoylglutathione lyase family enzyme</fullName>
    </submittedName>
</protein>
<gene>
    <name evidence="2" type="ORF">CLV70_1744</name>
</gene>
<dbReference type="AlphaFoldDB" id="A0A2T0R180"/>
<comment type="caution">
    <text evidence="2">The sequence shown here is derived from an EMBL/GenBank/DDBJ whole genome shotgun (WGS) entry which is preliminary data.</text>
</comment>
<sequence length="153" mass="16595">MVRCLSARIARARSCSPRRTPGYRATMATRWTLGCDAADPHRLAAFWAEALGYEPEPGYDDPDGASIIDPHGSGPAIAFLRVPEPKTAKNRMHIDVRTSTGPPTDPADRENRIRAKAAALSAAGATIVREQTYDGHFGHIVMHDPEGNEFCVA</sequence>
<evidence type="ECO:0000313" key="3">
    <source>
        <dbReference type="Proteomes" id="UP000239209"/>
    </source>
</evidence>
<dbReference type="Proteomes" id="UP000239209">
    <property type="component" value="Unassembled WGS sequence"/>
</dbReference>
<dbReference type="PANTHER" id="PTHR35908:SF1">
    <property type="entry name" value="CONSERVED PROTEIN"/>
    <property type="match status" value="1"/>
</dbReference>
<keyword evidence="2" id="KW-0456">Lyase</keyword>
<dbReference type="Gene3D" id="3.10.180.10">
    <property type="entry name" value="2,3-Dihydroxybiphenyl 1,2-Dioxygenase, domain 1"/>
    <property type="match status" value="1"/>
</dbReference>
<dbReference type="EMBL" id="PVZG01000074">
    <property type="protein sequence ID" value="PRY13085.1"/>
    <property type="molecule type" value="Genomic_DNA"/>
</dbReference>
<dbReference type="CDD" id="cd06587">
    <property type="entry name" value="VOC"/>
    <property type="match status" value="1"/>
</dbReference>
<name>A0A2T0R180_9ACTN</name>
<accession>A0A2T0R180</accession>
<feature type="domain" description="Glyoxalase-like" evidence="1">
    <location>
        <begin position="34"/>
        <end position="152"/>
    </location>
</feature>
<dbReference type="GO" id="GO:0016829">
    <property type="term" value="F:lyase activity"/>
    <property type="evidence" value="ECO:0007669"/>
    <property type="project" value="UniProtKB-KW"/>
</dbReference>
<reference evidence="2 3" key="1">
    <citation type="submission" date="2018-03" db="EMBL/GenBank/DDBJ databases">
        <title>Genomic Encyclopedia of Archaeal and Bacterial Type Strains, Phase II (KMG-II): from individual species to whole genera.</title>
        <authorList>
            <person name="Goeker M."/>
        </authorList>
    </citation>
    <scope>NUCLEOTIDE SEQUENCE [LARGE SCALE GENOMIC DNA]</scope>
    <source>
        <strain evidence="2 3">DSM 45348</strain>
    </source>
</reference>
<dbReference type="SUPFAM" id="SSF54593">
    <property type="entry name" value="Glyoxalase/Bleomycin resistance protein/Dihydroxybiphenyl dioxygenase"/>
    <property type="match status" value="1"/>
</dbReference>
<dbReference type="GO" id="GO:0051213">
    <property type="term" value="F:dioxygenase activity"/>
    <property type="evidence" value="ECO:0007669"/>
    <property type="project" value="UniProtKB-KW"/>
</dbReference>
<keyword evidence="3" id="KW-1185">Reference proteome</keyword>
<dbReference type="InterPro" id="IPR029068">
    <property type="entry name" value="Glyas_Bleomycin-R_OHBP_Dase"/>
</dbReference>
<dbReference type="PANTHER" id="PTHR35908">
    <property type="entry name" value="HYPOTHETICAL FUSION PROTEIN"/>
    <property type="match status" value="1"/>
</dbReference>
<proteinExistence type="predicted"/>
<evidence type="ECO:0000259" key="1">
    <source>
        <dbReference type="Pfam" id="PF18029"/>
    </source>
</evidence>